<accession>A0A5E4T2S0</accession>
<protein>
    <submittedName>
        <fullName evidence="1">Hemagglutinin-related protein</fullName>
    </submittedName>
</protein>
<evidence type="ECO:0000313" key="2">
    <source>
        <dbReference type="Proteomes" id="UP000414233"/>
    </source>
</evidence>
<dbReference type="AlphaFoldDB" id="A0A5E4T2S0"/>
<proteinExistence type="predicted"/>
<reference evidence="1 2" key="1">
    <citation type="submission" date="2019-08" db="EMBL/GenBank/DDBJ databases">
        <authorList>
            <person name="Peeters C."/>
        </authorList>
    </citation>
    <scope>NUCLEOTIDE SEQUENCE [LARGE SCALE GENOMIC DNA]</scope>
    <source>
        <strain evidence="1 2">LMG 30175</strain>
    </source>
</reference>
<organism evidence="1 2">
    <name type="scientific">Pandoraea terrae</name>
    <dbReference type="NCBI Taxonomy" id="1537710"/>
    <lineage>
        <taxon>Bacteria</taxon>
        <taxon>Pseudomonadati</taxon>
        <taxon>Pseudomonadota</taxon>
        <taxon>Betaproteobacteria</taxon>
        <taxon>Burkholderiales</taxon>
        <taxon>Burkholderiaceae</taxon>
        <taxon>Pandoraea</taxon>
    </lineage>
</organism>
<keyword evidence="2" id="KW-1185">Reference proteome</keyword>
<evidence type="ECO:0000313" key="1">
    <source>
        <dbReference type="EMBL" id="VVD82466.1"/>
    </source>
</evidence>
<name>A0A5E4T2S0_9BURK</name>
<sequence length="108" mass="12245">MRVLNTIPKLSSLPRDGNIFNEEDIRAGFEIVEALQREVEVFVTNRVKEADALEKARDPATRAELDQQPAEVQKWRLGCDDRTIAAITGRRSYALPTYKAATKMNFHA</sequence>
<gene>
    <name evidence="1" type="ORF">PTE30175_01125</name>
</gene>
<dbReference type="EMBL" id="CABPRZ010000004">
    <property type="protein sequence ID" value="VVD82466.1"/>
    <property type="molecule type" value="Genomic_DNA"/>
</dbReference>
<dbReference type="Proteomes" id="UP000414233">
    <property type="component" value="Unassembled WGS sequence"/>
</dbReference>